<evidence type="ECO:0000256" key="1">
    <source>
        <dbReference type="ARBA" id="ARBA00022574"/>
    </source>
</evidence>
<organism evidence="5 6">
    <name type="scientific">Pseudolycoriella hygida</name>
    <dbReference type="NCBI Taxonomy" id="35572"/>
    <lineage>
        <taxon>Eukaryota</taxon>
        <taxon>Metazoa</taxon>
        <taxon>Ecdysozoa</taxon>
        <taxon>Arthropoda</taxon>
        <taxon>Hexapoda</taxon>
        <taxon>Insecta</taxon>
        <taxon>Pterygota</taxon>
        <taxon>Neoptera</taxon>
        <taxon>Endopterygota</taxon>
        <taxon>Diptera</taxon>
        <taxon>Nematocera</taxon>
        <taxon>Sciaroidea</taxon>
        <taxon>Sciaridae</taxon>
        <taxon>Pseudolycoriella</taxon>
    </lineage>
</organism>
<evidence type="ECO:0000259" key="4">
    <source>
        <dbReference type="Pfam" id="PF25175"/>
    </source>
</evidence>
<dbReference type="CDD" id="cd00200">
    <property type="entry name" value="WD40"/>
    <property type="match status" value="1"/>
</dbReference>
<dbReference type="InterPro" id="IPR036322">
    <property type="entry name" value="WD40_repeat_dom_sf"/>
</dbReference>
<dbReference type="InterPro" id="IPR019775">
    <property type="entry name" value="WD40_repeat_CS"/>
</dbReference>
<dbReference type="SMART" id="SM00320">
    <property type="entry name" value="WD40"/>
    <property type="match status" value="7"/>
</dbReference>
<dbReference type="SUPFAM" id="SSF50978">
    <property type="entry name" value="WD40 repeat-like"/>
    <property type="match status" value="1"/>
</dbReference>
<keyword evidence="1 3" id="KW-0853">WD repeat</keyword>
<dbReference type="EMBL" id="WJQU01000002">
    <property type="protein sequence ID" value="KAJ6644059.1"/>
    <property type="molecule type" value="Genomic_DNA"/>
</dbReference>
<dbReference type="InterPro" id="IPR059122">
    <property type="entry name" value="Beta-prop_WDR5-like"/>
</dbReference>
<evidence type="ECO:0000313" key="6">
    <source>
        <dbReference type="Proteomes" id="UP001151699"/>
    </source>
</evidence>
<dbReference type="AlphaFoldDB" id="A0A9Q0N5S1"/>
<dbReference type="InterPro" id="IPR001632">
    <property type="entry name" value="WD40_G-protein_beta-like"/>
</dbReference>
<dbReference type="Proteomes" id="UP001151699">
    <property type="component" value="Chromosome B"/>
</dbReference>
<keyword evidence="2" id="KW-0677">Repeat</keyword>
<dbReference type="PANTHER" id="PTHR22847">
    <property type="entry name" value="WD40 REPEAT PROTEIN"/>
    <property type="match status" value="1"/>
</dbReference>
<accession>A0A9Q0N5S1</accession>
<dbReference type="Gene3D" id="2.130.10.10">
    <property type="entry name" value="YVTN repeat-like/Quinoprotein amine dehydrogenase"/>
    <property type="match status" value="1"/>
</dbReference>
<feature type="repeat" description="WD" evidence="3">
    <location>
        <begin position="146"/>
        <end position="187"/>
    </location>
</feature>
<gene>
    <name evidence="5" type="primary">Wdr5_2</name>
    <name evidence="5" type="ORF">Bhyg_09025</name>
</gene>
<keyword evidence="6" id="KW-1185">Reference proteome</keyword>
<feature type="repeat" description="WD" evidence="3">
    <location>
        <begin position="20"/>
        <end position="51"/>
    </location>
</feature>
<feature type="repeat" description="WD" evidence="3">
    <location>
        <begin position="104"/>
        <end position="138"/>
    </location>
</feature>
<dbReference type="InterPro" id="IPR020472">
    <property type="entry name" value="WD40_PAC1"/>
</dbReference>
<dbReference type="InterPro" id="IPR001680">
    <property type="entry name" value="WD40_rpt"/>
</dbReference>
<evidence type="ECO:0000256" key="2">
    <source>
        <dbReference type="ARBA" id="ARBA00022737"/>
    </source>
</evidence>
<name>A0A9Q0N5S1_9DIPT</name>
<proteinExistence type="predicted"/>
<dbReference type="GO" id="GO:0042393">
    <property type="term" value="F:histone binding"/>
    <property type="evidence" value="ECO:0007669"/>
    <property type="project" value="TreeGrafter"/>
</dbReference>
<dbReference type="PANTHER" id="PTHR22847:SF637">
    <property type="entry name" value="WD REPEAT DOMAIN 5B"/>
    <property type="match status" value="1"/>
</dbReference>
<dbReference type="Pfam" id="PF25175">
    <property type="entry name" value="Beta-prop_WDR5"/>
    <property type="match status" value="1"/>
</dbReference>
<dbReference type="PROSITE" id="PS50082">
    <property type="entry name" value="WD_REPEATS_2"/>
    <property type="match status" value="5"/>
</dbReference>
<dbReference type="PROSITE" id="PS50294">
    <property type="entry name" value="WD_REPEATS_REGION"/>
    <property type="match status" value="5"/>
</dbReference>
<dbReference type="PRINTS" id="PR00320">
    <property type="entry name" value="GPROTEINBRPT"/>
</dbReference>
<sequence length="312" mass="34258">MYKPPKVDQHPPNYKLKTNLVGHSGYVVAVKFSPNGQFLASASEDGLIKIWWTYDGHIKQTLYGHKLGVNDVSWSDDSSLLVSASNDATLIIWRLDSGKLLNVLAGHTGYVYCGNFDPQSNLIVSGGFDNVILLWDVDIGTCVGCFEGHTDKITAASFNHTGSFVISSSLDCSVRIWDACTGQCLKKLECDDERPFSFATFCPNSDYVLVGALFSNTMHLLDVWNEETIETYTGRKSEETALSANFSSGGGEWIVSGSEDCMVYIWNTKKSEFCQRLSGHTGLVVSAVFHPVENIIASASFDGTVKIWQSDT</sequence>
<comment type="caution">
    <text evidence="5">The sequence shown here is derived from an EMBL/GenBank/DDBJ whole genome shotgun (WGS) entry which is preliminary data.</text>
</comment>
<reference evidence="5" key="1">
    <citation type="submission" date="2022-07" db="EMBL/GenBank/DDBJ databases">
        <authorList>
            <person name="Trinca V."/>
            <person name="Uliana J.V.C."/>
            <person name="Torres T.T."/>
            <person name="Ward R.J."/>
            <person name="Monesi N."/>
        </authorList>
    </citation>
    <scope>NUCLEOTIDE SEQUENCE</scope>
    <source>
        <strain evidence="5">HSMRA1968</strain>
        <tissue evidence="5">Whole embryos</tissue>
    </source>
</reference>
<evidence type="ECO:0000313" key="5">
    <source>
        <dbReference type="EMBL" id="KAJ6644059.1"/>
    </source>
</evidence>
<dbReference type="GO" id="GO:0048188">
    <property type="term" value="C:Set1C/COMPASS complex"/>
    <property type="evidence" value="ECO:0007669"/>
    <property type="project" value="TreeGrafter"/>
</dbReference>
<protein>
    <submittedName>
        <fullName evidence="5">WD repeat-containing protein 5</fullName>
    </submittedName>
</protein>
<evidence type="ECO:0000256" key="3">
    <source>
        <dbReference type="PROSITE-ProRule" id="PRU00221"/>
    </source>
</evidence>
<feature type="repeat" description="WD" evidence="3">
    <location>
        <begin position="277"/>
        <end position="312"/>
    </location>
</feature>
<dbReference type="InterPro" id="IPR015943">
    <property type="entry name" value="WD40/YVTN_repeat-like_dom_sf"/>
</dbReference>
<feature type="repeat" description="WD" evidence="3">
    <location>
        <begin position="62"/>
        <end position="103"/>
    </location>
</feature>
<dbReference type="PRINTS" id="PR00319">
    <property type="entry name" value="GPROTEINB"/>
</dbReference>
<feature type="domain" description="WDR5-like beta-propeller" evidence="4">
    <location>
        <begin position="20"/>
        <end position="309"/>
    </location>
</feature>
<dbReference type="PROSITE" id="PS00678">
    <property type="entry name" value="WD_REPEATS_1"/>
    <property type="match status" value="1"/>
</dbReference>
<dbReference type="OrthoDB" id="674604at2759"/>